<dbReference type="PANTHER" id="PTHR37694:SF1">
    <property type="entry name" value="SLR8022 PROTEIN"/>
    <property type="match status" value="1"/>
</dbReference>
<dbReference type="EMBL" id="JBIASD010000039">
    <property type="protein sequence ID" value="MFF3671071.1"/>
    <property type="molecule type" value="Genomic_DNA"/>
</dbReference>
<dbReference type="InterPro" id="IPR014710">
    <property type="entry name" value="RmlC-like_jellyroll"/>
</dbReference>
<evidence type="ECO:0000313" key="2">
    <source>
        <dbReference type="Proteomes" id="UP001602013"/>
    </source>
</evidence>
<sequence length="110" mass="11883">MRKISLDALARDHLERAATRSAGRSAETVYGGPEHVLRQTLLTLAAGASLAEHENPGEATLLVLRGRLVLRSGDNSWEGCADDLLVIPQARHSVEALEDTAFLLTVVQRS</sequence>
<proteinExistence type="predicted"/>
<accession>A0ABW6T1C9</accession>
<evidence type="ECO:0000313" key="1">
    <source>
        <dbReference type="EMBL" id="MFF3671071.1"/>
    </source>
</evidence>
<dbReference type="Gene3D" id="2.60.120.10">
    <property type="entry name" value="Jelly Rolls"/>
    <property type="match status" value="1"/>
</dbReference>
<name>A0ABW6T1C9_9ACTN</name>
<comment type="caution">
    <text evidence="1">The sequence shown here is derived from an EMBL/GenBank/DDBJ whole genome shotgun (WGS) entry which is preliminary data.</text>
</comment>
<dbReference type="RefSeq" id="WP_387417268.1">
    <property type="nucleotide sequence ID" value="NZ_JBIASD010000039.1"/>
</dbReference>
<dbReference type="SUPFAM" id="SSF51182">
    <property type="entry name" value="RmlC-like cupins"/>
    <property type="match status" value="1"/>
</dbReference>
<gene>
    <name evidence="1" type="ORF">ACFYXI_36340</name>
</gene>
<dbReference type="PANTHER" id="PTHR37694">
    <property type="entry name" value="SLR8022 PROTEIN"/>
    <property type="match status" value="1"/>
</dbReference>
<reference evidence="1 2" key="1">
    <citation type="submission" date="2024-10" db="EMBL/GenBank/DDBJ databases">
        <title>The Natural Products Discovery Center: Release of the First 8490 Sequenced Strains for Exploring Actinobacteria Biosynthetic Diversity.</title>
        <authorList>
            <person name="Kalkreuter E."/>
            <person name="Kautsar S.A."/>
            <person name="Yang D."/>
            <person name="Bader C.D."/>
            <person name="Teijaro C.N."/>
            <person name="Fluegel L."/>
            <person name="Davis C.M."/>
            <person name="Simpson J.R."/>
            <person name="Lauterbach L."/>
            <person name="Steele A.D."/>
            <person name="Gui C."/>
            <person name="Meng S."/>
            <person name="Li G."/>
            <person name="Viehrig K."/>
            <person name="Ye F."/>
            <person name="Su P."/>
            <person name="Kiefer A.F."/>
            <person name="Nichols A."/>
            <person name="Cepeda A.J."/>
            <person name="Yan W."/>
            <person name="Fan B."/>
            <person name="Jiang Y."/>
            <person name="Adhikari A."/>
            <person name="Zheng C.-J."/>
            <person name="Schuster L."/>
            <person name="Cowan T.M."/>
            <person name="Smanski M.J."/>
            <person name="Chevrette M.G."/>
            <person name="De Carvalho L.P.S."/>
            <person name="Shen B."/>
        </authorList>
    </citation>
    <scope>NUCLEOTIDE SEQUENCE [LARGE SCALE GENOMIC DNA]</scope>
    <source>
        <strain evidence="1 2">NPDC002173</strain>
    </source>
</reference>
<dbReference type="Proteomes" id="UP001602013">
    <property type="component" value="Unassembled WGS sequence"/>
</dbReference>
<keyword evidence="2" id="KW-1185">Reference proteome</keyword>
<protein>
    <submittedName>
        <fullName evidence="1">LuxR family transcriptional regulator</fullName>
    </submittedName>
</protein>
<dbReference type="InterPro" id="IPR011051">
    <property type="entry name" value="RmlC_Cupin_sf"/>
</dbReference>
<organism evidence="1 2">
    <name type="scientific">Microtetraspora malaysiensis</name>
    <dbReference type="NCBI Taxonomy" id="161358"/>
    <lineage>
        <taxon>Bacteria</taxon>
        <taxon>Bacillati</taxon>
        <taxon>Actinomycetota</taxon>
        <taxon>Actinomycetes</taxon>
        <taxon>Streptosporangiales</taxon>
        <taxon>Streptosporangiaceae</taxon>
        <taxon>Microtetraspora</taxon>
    </lineage>
</organism>